<evidence type="ECO:0000313" key="2">
    <source>
        <dbReference type="Proteomes" id="UP000284841"/>
    </source>
</evidence>
<reference evidence="1 2" key="1">
    <citation type="submission" date="2018-08" db="EMBL/GenBank/DDBJ databases">
        <title>A genome reference for cultivated species of the human gut microbiota.</title>
        <authorList>
            <person name="Zou Y."/>
            <person name="Xue W."/>
            <person name="Luo G."/>
        </authorList>
    </citation>
    <scope>NUCLEOTIDE SEQUENCE [LARGE SCALE GENOMIC DNA]</scope>
    <source>
        <strain evidence="1 2">AM07-24</strain>
    </source>
</reference>
<dbReference type="InterPro" id="IPR038765">
    <property type="entry name" value="Papain-like_cys_pep_sf"/>
</dbReference>
<dbReference type="EMBL" id="QRMS01000001">
    <property type="protein sequence ID" value="RHJ89934.1"/>
    <property type="molecule type" value="Genomic_DNA"/>
</dbReference>
<comment type="caution">
    <text evidence="1">The sequence shown here is derived from an EMBL/GenBank/DDBJ whole genome shotgun (WGS) entry which is preliminary data.</text>
</comment>
<dbReference type="OrthoDB" id="1645744at2"/>
<dbReference type="RefSeq" id="WP_118333975.1">
    <property type="nucleotide sequence ID" value="NZ_AP025567.1"/>
</dbReference>
<evidence type="ECO:0000313" key="1">
    <source>
        <dbReference type="EMBL" id="RHJ89934.1"/>
    </source>
</evidence>
<organism evidence="1 2">
    <name type="scientific">Emergencia timonensis</name>
    <dbReference type="NCBI Taxonomy" id="1776384"/>
    <lineage>
        <taxon>Bacteria</taxon>
        <taxon>Bacillati</taxon>
        <taxon>Bacillota</taxon>
        <taxon>Clostridia</taxon>
        <taxon>Peptostreptococcales</taxon>
        <taxon>Anaerovoracaceae</taxon>
        <taxon>Emergencia</taxon>
    </lineage>
</organism>
<dbReference type="STRING" id="1776384.GCA_900086585_03304"/>
<dbReference type="SUPFAM" id="SSF54001">
    <property type="entry name" value="Cysteine proteinases"/>
    <property type="match status" value="1"/>
</dbReference>
<gene>
    <name evidence="1" type="ORF">DW099_05070</name>
</gene>
<protein>
    <submittedName>
        <fullName evidence="1">Uncharacterized protein</fullName>
    </submittedName>
</protein>
<dbReference type="AlphaFoldDB" id="A0A415E8A8"/>
<accession>A0A415E8A8</accession>
<sequence length="184" mass="21822">MTETNYHLNIVASRTPSFLVQIIRLATKFKHNHVSISLNDDLVPLFSFARYNYNSPFHGGFVEESWLRYLYRDNDISVSIYSISINKHQYNKIEDILKNMKLNGCRYDMLSIITKKTSSREGYTCLTFVEKILKEIGVVEKNRVISSIQELEELLKEYYIEDRTICSKDKGLYFWGRDEYFIKR</sequence>
<name>A0A415E8A8_9FIRM</name>
<dbReference type="Gene3D" id="3.90.1720.10">
    <property type="entry name" value="endopeptidase domain like (from Nostoc punctiforme)"/>
    <property type="match status" value="1"/>
</dbReference>
<keyword evidence="2" id="KW-1185">Reference proteome</keyword>
<proteinExistence type="predicted"/>
<dbReference type="Proteomes" id="UP000284841">
    <property type="component" value="Unassembled WGS sequence"/>
</dbReference>